<protein>
    <recommendedName>
        <fullName evidence="3">Rgg/GadR/MutR family transcriptional regulator</fullName>
    </recommendedName>
</protein>
<name>A0ABV8CVL6_9STRE</name>
<reference evidence="2" key="1">
    <citation type="journal article" date="2019" name="Int. J. Syst. Evol. Microbiol.">
        <title>The Global Catalogue of Microorganisms (GCM) 10K type strain sequencing project: providing services to taxonomists for standard genome sequencing and annotation.</title>
        <authorList>
            <consortium name="The Broad Institute Genomics Platform"/>
            <consortium name="The Broad Institute Genome Sequencing Center for Infectious Disease"/>
            <person name="Wu L."/>
            <person name="Ma J."/>
        </authorList>
    </citation>
    <scope>NUCLEOTIDE SEQUENCE [LARGE SCALE GENOMIC DNA]</scope>
    <source>
        <strain evidence="2">CCUG 67170</strain>
    </source>
</reference>
<gene>
    <name evidence="1" type="ORF">ACFORF_04605</name>
</gene>
<organism evidence="1 2">
    <name type="scientific">Streptococcus caprae</name>
    <dbReference type="NCBI Taxonomy" id="1640501"/>
    <lineage>
        <taxon>Bacteria</taxon>
        <taxon>Bacillati</taxon>
        <taxon>Bacillota</taxon>
        <taxon>Bacilli</taxon>
        <taxon>Lactobacillales</taxon>
        <taxon>Streptococcaceae</taxon>
        <taxon>Streptococcus</taxon>
    </lineage>
</organism>
<evidence type="ECO:0000313" key="1">
    <source>
        <dbReference type="EMBL" id="MFC3927891.1"/>
    </source>
</evidence>
<feature type="non-terminal residue" evidence="1">
    <location>
        <position position="1"/>
    </location>
</feature>
<keyword evidence="2" id="KW-1185">Reference proteome</keyword>
<evidence type="ECO:0008006" key="3">
    <source>
        <dbReference type="Google" id="ProtNLM"/>
    </source>
</evidence>
<dbReference type="Proteomes" id="UP001595807">
    <property type="component" value="Unassembled WGS sequence"/>
</dbReference>
<accession>A0ABV8CVL6</accession>
<proteinExistence type="predicted"/>
<evidence type="ECO:0000313" key="2">
    <source>
        <dbReference type="Proteomes" id="UP001595807"/>
    </source>
</evidence>
<sequence>FVNLLPFLAMRKEPPYKNSIVLFILSIIRGSFHCEAIIEMKKCIAAMKLAGSNHLAKIYEGHLEKVLAEND</sequence>
<comment type="caution">
    <text evidence="1">The sequence shown here is derived from an EMBL/GenBank/DDBJ whole genome shotgun (WGS) entry which is preliminary data.</text>
</comment>
<dbReference type="EMBL" id="JBHRZV010000031">
    <property type="protein sequence ID" value="MFC3927891.1"/>
    <property type="molecule type" value="Genomic_DNA"/>
</dbReference>